<feature type="modified residue" description="4-aspartylphosphate" evidence="6">
    <location>
        <position position="987"/>
    </location>
</feature>
<dbReference type="InterPro" id="IPR003661">
    <property type="entry name" value="HisK_dim/P_dom"/>
</dbReference>
<dbReference type="InterPro" id="IPR036890">
    <property type="entry name" value="HATPase_C_sf"/>
</dbReference>
<evidence type="ECO:0000256" key="5">
    <source>
        <dbReference type="ARBA" id="ARBA00022777"/>
    </source>
</evidence>
<reference evidence="11 12" key="1">
    <citation type="journal article" date="2024" name="Chem. Sci.">
        <title>Discovery of megapolipeptins by genome mining of a Burkholderiales bacteria collection.</title>
        <authorList>
            <person name="Paulo B.S."/>
            <person name="Recchia M.J.J."/>
            <person name="Lee S."/>
            <person name="Fergusson C.H."/>
            <person name="Romanowski S.B."/>
            <person name="Hernandez A."/>
            <person name="Krull N."/>
            <person name="Liu D.Y."/>
            <person name="Cavanagh H."/>
            <person name="Bos A."/>
            <person name="Gray C.A."/>
            <person name="Murphy B.T."/>
            <person name="Linington R.G."/>
            <person name="Eustaquio A.S."/>
        </authorList>
    </citation>
    <scope>NUCLEOTIDE SEQUENCE [LARGE SCALE GENOMIC DNA]</scope>
    <source>
        <strain evidence="11 12">RL17-351-BIE-A</strain>
    </source>
</reference>
<evidence type="ECO:0000256" key="7">
    <source>
        <dbReference type="SAM" id="MobiDB-lite"/>
    </source>
</evidence>
<dbReference type="Pfam" id="PF02518">
    <property type="entry name" value="HATPase_c"/>
    <property type="match status" value="1"/>
</dbReference>
<dbReference type="SUPFAM" id="SSF47384">
    <property type="entry name" value="Homodimeric domain of signal transducing histidine kinase"/>
    <property type="match status" value="1"/>
</dbReference>
<evidence type="ECO:0000256" key="1">
    <source>
        <dbReference type="ARBA" id="ARBA00000085"/>
    </source>
</evidence>
<dbReference type="SUPFAM" id="SSF52172">
    <property type="entry name" value="CheY-like"/>
    <property type="match status" value="1"/>
</dbReference>
<accession>A0ABW9BLE6</accession>
<dbReference type="InterPro" id="IPR004358">
    <property type="entry name" value="Sig_transdc_His_kin-like_C"/>
</dbReference>
<dbReference type="Gene3D" id="3.30.565.10">
    <property type="entry name" value="Histidine kinase-like ATPase, C-terminal domain"/>
    <property type="match status" value="1"/>
</dbReference>
<keyword evidence="11" id="KW-0067">ATP-binding</keyword>
<keyword evidence="4" id="KW-0808">Transferase</keyword>
<feature type="transmembrane region" description="Helical" evidence="8">
    <location>
        <begin position="331"/>
        <end position="350"/>
    </location>
</feature>
<dbReference type="InterPro" id="IPR036097">
    <property type="entry name" value="HisK_dim/P_sf"/>
</dbReference>
<dbReference type="SMART" id="SM00387">
    <property type="entry name" value="HATPase_c"/>
    <property type="match status" value="1"/>
</dbReference>
<feature type="transmembrane region" description="Helical" evidence="8">
    <location>
        <begin position="356"/>
        <end position="379"/>
    </location>
</feature>
<evidence type="ECO:0000256" key="6">
    <source>
        <dbReference type="PROSITE-ProRule" id="PRU00169"/>
    </source>
</evidence>
<keyword evidence="8" id="KW-0812">Transmembrane</keyword>
<gene>
    <name evidence="11" type="ORF">PQR03_23405</name>
</gene>
<dbReference type="PROSITE" id="PS50109">
    <property type="entry name" value="HIS_KIN"/>
    <property type="match status" value="1"/>
</dbReference>
<keyword evidence="5" id="KW-0418">Kinase</keyword>
<keyword evidence="12" id="KW-1185">Reference proteome</keyword>
<dbReference type="PROSITE" id="PS50110">
    <property type="entry name" value="RESPONSE_REGULATORY"/>
    <property type="match status" value="1"/>
</dbReference>
<dbReference type="Pfam" id="PF00512">
    <property type="entry name" value="HisKA"/>
    <property type="match status" value="1"/>
</dbReference>
<protein>
    <recommendedName>
        <fullName evidence="2">histidine kinase</fullName>
        <ecNumber evidence="2">2.7.13.3</ecNumber>
    </recommendedName>
</protein>
<feature type="domain" description="Histidine kinase" evidence="9">
    <location>
        <begin position="566"/>
        <end position="787"/>
    </location>
</feature>
<feature type="compositionally biased region" description="Polar residues" evidence="7">
    <location>
        <begin position="485"/>
        <end position="503"/>
    </location>
</feature>
<dbReference type="SUPFAM" id="SSF47226">
    <property type="entry name" value="Histidine-containing phosphotransfer domain, HPT domain"/>
    <property type="match status" value="1"/>
</dbReference>
<evidence type="ECO:0000259" key="10">
    <source>
        <dbReference type="PROSITE" id="PS50110"/>
    </source>
</evidence>
<dbReference type="Proteomes" id="UP001629274">
    <property type="component" value="Unassembled WGS sequence"/>
</dbReference>
<name>A0ABW9BLE6_9BURK</name>
<dbReference type="EMBL" id="JAQQDR010000008">
    <property type="protein sequence ID" value="MFM0241083.1"/>
    <property type="molecule type" value="Genomic_DNA"/>
</dbReference>
<organism evidence="11 12">
    <name type="scientific">Paraburkholderia phytofirmans</name>
    <dbReference type="NCBI Taxonomy" id="261302"/>
    <lineage>
        <taxon>Bacteria</taxon>
        <taxon>Pseudomonadati</taxon>
        <taxon>Pseudomonadota</taxon>
        <taxon>Betaproteobacteria</taxon>
        <taxon>Burkholderiales</taxon>
        <taxon>Burkholderiaceae</taxon>
        <taxon>Paraburkholderia</taxon>
    </lineage>
</organism>
<keyword evidence="8" id="KW-0472">Membrane</keyword>
<keyword evidence="8" id="KW-1133">Transmembrane helix</keyword>
<dbReference type="GO" id="GO:0005524">
    <property type="term" value="F:ATP binding"/>
    <property type="evidence" value="ECO:0007669"/>
    <property type="project" value="UniProtKB-KW"/>
</dbReference>
<keyword evidence="3 6" id="KW-0597">Phosphoprotein</keyword>
<dbReference type="InterPro" id="IPR011006">
    <property type="entry name" value="CheY-like_superfamily"/>
</dbReference>
<dbReference type="CDD" id="cd00082">
    <property type="entry name" value="HisKA"/>
    <property type="match status" value="1"/>
</dbReference>
<dbReference type="SUPFAM" id="SSF55874">
    <property type="entry name" value="ATPase domain of HSP90 chaperone/DNA topoisomerase II/histidine kinase"/>
    <property type="match status" value="1"/>
</dbReference>
<evidence type="ECO:0000256" key="4">
    <source>
        <dbReference type="ARBA" id="ARBA00022679"/>
    </source>
</evidence>
<evidence type="ECO:0000256" key="2">
    <source>
        <dbReference type="ARBA" id="ARBA00012438"/>
    </source>
</evidence>
<keyword evidence="11" id="KW-0547">Nucleotide-binding</keyword>
<dbReference type="CDD" id="cd17546">
    <property type="entry name" value="REC_hyHK_CKI1_RcsC-like"/>
    <property type="match status" value="1"/>
</dbReference>
<dbReference type="InterPro" id="IPR036641">
    <property type="entry name" value="HPT_dom_sf"/>
</dbReference>
<feature type="domain" description="Response regulatory" evidence="10">
    <location>
        <begin position="938"/>
        <end position="1052"/>
    </location>
</feature>
<dbReference type="SMART" id="SM00388">
    <property type="entry name" value="HisKA"/>
    <property type="match status" value="1"/>
</dbReference>
<evidence type="ECO:0000256" key="8">
    <source>
        <dbReference type="SAM" id="Phobius"/>
    </source>
</evidence>
<sequence>MQKILDRTQESLAQAFATLAQSAKRQQRLYLVTIGSLMLIVLIFALVLIVVAGLKQLDYRRALASQNATDISLLIHQEESFLRRAALTLDYYYGPSGGRSAPDDVQQAILKTGVALGKTDGADSNFDIVVGEITRNAWGSQLGEKLGRLYEAAQSTLVTQQAFEIQQRATLIGLNEDYAAILPSLTHPLAGQTSALDQAAMPAPQPAIASLLRETLERRIEAQTGRRVPRKGERIWLEPYRDPLQDRLVISVVGAYYDGDTPTVLISTSFPLDALALRLAPPDNEGVNLLMTVDRRIAVSSMPLDASVINLVQRAVAATPTQIFHYGREGVIFHEPLALGFGLLVGYVPWRALAVALGWQLAVIGCLTALILMAIALMARYFGLRLLRNSFAETSRALQSEMLNHVLVSATPVGLCIVRQSDYSVLTTNALAIELLGIEADSNRLPPHIVGEFLAQAPDRPSAMSFARVAAFVVPARAARMPAQSVHQSPTEQRNEAQLSPSPDQDGGAPSQFLQFIYAPARYAGENVLFCAILDVTAQTVLEQQLRHAQQTSEALMRARTNFFAAMSHEIRTPLNALLGNLELFARTPGLEAHSQRLATLDLAADALRRVVNDILDFSKIDAGEMLLVREPFLLIDVFENIALSYAPMHGERSIRFYALLSPTLDQTLIGDRMRISQIVNNLLSNAFKFTSTGKITLRAEVTDDSPDRAMLTIRVSDSGAGMNEETLARLFKPFAQGELGASHGAGGTGLGLAICARLCELMGGHIVAESVPSVGSAFRISIPLAKPPVDSRAPAKARKQRGIVLVLSMEREAGEIMEHWLHHAGWAGHLVTLPDAAQAWLRLNRADAVVVSGEYGLDVIAALRALQPVGVVWITRAGPLYPEARGDGVLEVTEFSRTAVQSAIELAHETKSTTAVPTAARSESGPAGIHPTLRGLPVLVAEDNPLIQNLIAEQLVELGCVPTIAHDGEHALKLFEETPFELVLTDIHMPEMDGYQLLAALRKLQATVRVLAFSAVAEHEEAHNWRERGFSGYVAKPASLRELQAALLEAAPRSVAPAEAMSSAAAGSALSTDDKARYTAMLKQHLQKDLPRLLAIVEEEDVQALAGWAHSASGAFVVVQEPRFVEQCRRLQRLCNDEGRWTTEMDEISISLHEALSDHYGLDEQSAH</sequence>
<evidence type="ECO:0000313" key="11">
    <source>
        <dbReference type="EMBL" id="MFM0241083.1"/>
    </source>
</evidence>
<dbReference type="Pfam" id="PF00072">
    <property type="entry name" value="Response_reg"/>
    <property type="match status" value="1"/>
</dbReference>
<dbReference type="PANTHER" id="PTHR43047">
    <property type="entry name" value="TWO-COMPONENT HISTIDINE PROTEIN KINASE"/>
    <property type="match status" value="1"/>
</dbReference>
<proteinExistence type="predicted"/>
<dbReference type="Gene3D" id="3.40.50.2300">
    <property type="match status" value="1"/>
</dbReference>
<evidence type="ECO:0000313" key="12">
    <source>
        <dbReference type="Proteomes" id="UP001629274"/>
    </source>
</evidence>
<dbReference type="PANTHER" id="PTHR43047:SF72">
    <property type="entry name" value="OSMOSENSING HISTIDINE PROTEIN KINASE SLN1"/>
    <property type="match status" value="1"/>
</dbReference>
<comment type="caution">
    <text evidence="11">The sequence shown here is derived from an EMBL/GenBank/DDBJ whole genome shotgun (WGS) entry which is preliminary data.</text>
</comment>
<dbReference type="Gene3D" id="1.10.287.130">
    <property type="match status" value="1"/>
</dbReference>
<dbReference type="SMART" id="SM00448">
    <property type="entry name" value="REC"/>
    <property type="match status" value="1"/>
</dbReference>
<evidence type="ECO:0000259" key="9">
    <source>
        <dbReference type="PROSITE" id="PS50109"/>
    </source>
</evidence>
<feature type="region of interest" description="Disordered" evidence="7">
    <location>
        <begin position="483"/>
        <end position="508"/>
    </location>
</feature>
<evidence type="ECO:0000256" key="3">
    <source>
        <dbReference type="ARBA" id="ARBA00022553"/>
    </source>
</evidence>
<dbReference type="PRINTS" id="PR00344">
    <property type="entry name" value="BCTRLSENSOR"/>
</dbReference>
<comment type="catalytic activity">
    <reaction evidence="1">
        <text>ATP + protein L-histidine = ADP + protein N-phospho-L-histidine.</text>
        <dbReference type="EC" id="2.7.13.3"/>
    </reaction>
</comment>
<dbReference type="RefSeq" id="WP_408261382.1">
    <property type="nucleotide sequence ID" value="NZ_JAQQCK010000004.1"/>
</dbReference>
<dbReference type="EC" id="2.7.13.3" evidence="2"/>
<dbReference type="InterPro" id="IPR001789">
    <property type="entry name" value="Sig_transdc_resp-reg_receiver"/>
</dbReference>
<dbReference type="InterPro" id="IPR005467">
    <property type="entry name" value="His_kinase_dom"/>
</dbReference>
<dbReference type="InterPro" id="IPR003594">
    <property type="entry name" value="HATPase_dom"/>
</dbReference>
<feature type="transmembrane region" description="Helical" evidence="8">
    <location>
        <begin position="29"/>
        <end position="54"/>
    </location>
</feature>